<dbReference type="OrthoDB" id="1285872at2759"/>
<evidence type="ECO:0000313" key="3">
    <source>
        <dbReference type="Proteomes" id="UP000595140"/>
    </source>
</evidence>
<keyword evidence="3" id="KW-1185">Reference proteome</keyword>
<feature type="compositionally biased region" description="Low complexity" evidence="1">
    <location>
        <begin position="445"/>
        <end position="474"/>
    </location>
</feature>
<dbReference type="PANTHER" id="PTHR47481">
    <property type="match status" value="1"/>
</dbReference>
<sequence length="521" mass="57246">MKAGQTGQLEVENAQLMAELERERSDQAVHATTWAAQKPEKFAAWALSDREVGIRFFQVSQQLIDDIGIFEFGTSPYQKHRGLYVILSNRLQDFDPVVRTHNLFGHNRAVSTQSNASHHSFYPSRKYATRVGFDRACPGYASKLIILRAIYNFMKTKVHQKIGYIDGTLSAPSQFSDAEHKQINPAYTLWYRQDAILRSAILGSCSAEVQLLIALASTTSDAWSRLTTNLANMSKGRIIYLKAKLAKNPRGTRSTDAFFADMTKIAADLALVGSPVSDDDLVVHIMTQLGDDYDCECELRDRVAATDGLIATTNNTQRQSRGGFSHHGSFHGRAGNRGGGRSNSHGSTSNNRSNRYCRFCEYPGHDTRFCRKLQQFLKDNNCSFGENSLSAATANLTISPGGTSKATPQWLVDSVFVSSFSVSLHAHTGRSFPLSAAPSSHVPEASAGSLLSSSSSPSTAPSSQSSSAMSSSSSVVRPPRPLQEKKLNTHYFNDKFINHVAVAEPLTYMQARTDPKWRAGN</sequence>
<feature type="compositionally biased region" description="Low complexity" evidence="1">
    <location>
        <begin position="320"/>
        <end position="333"/>
    </location>
</feature>
<dbReference type="Pfam" id="PF14223">
    <property type="entry name" value="Retrotran_gag_2"/>
    <property type="match status" value="1"/>
</dbReference>
<dbReference type="EMBL" id="OOIL02006606">
    <property type="protein sequence ID" value="VFQ98623.1"/>
    <property type="molecule type" value="Genomic_DNA"/>
</dbReference>
<dbReference type="PANTHER" id="PTHR47481:SF43">
    <property type="entry name" value="RETROTRANSPOSON COPIA-LIKE N-TERMINAL DOMAIN-CONTAINING PROTEIN"/>
    <property type="match status" value="1"/>
</dbReference>
<accession>A0A484NCL4</accession>
<dbReference type="Proteomes" id="UP000595140">
    <property type="component" value="Unassembled WGS sequence"/>
</dbReference>
<dbReference type="AlphaFoldDB" id="A0A484NCL4"/>
<gene>
    <name evidence="2" type="ORF">CCAM_LOCUS40399</name>
</gene>
<evidence type="ECO:0000256" key="1">
    <source>
        <dbReference type="SAM" id="MobiDB-lite"/>
    </source>
</evidence>
<protein>
    <submittedName>
        <fullName evidence="2">Uncharacterized protein</fullName>
    </submittedName>
</protein>
<organism evidence="2 3">
    <name type="scientific">Cuscuta campestris</name>
    <dbReference type="NCBI Taxonomy" id="132261"/>
    <lineage>
        <taxon>Eukaryota</taxon>
        <taxon>Viridiplantae</taxon>
        <taxon>Streptophyta</taxon>
        <taxon>Embryophyta</taxon>
        <taxon>Tracheophyta</taxon>
        <taxon>Spermatophyta</taxon>
        <taxon>Magnoliopsida</taxon>
        <taxon>eudicotyledons</taxon>
        <taxon>Gunneridae</taxon>
        <taxon>Pentapetalae</taxon>
        <taxon>asterids</taxon>
        <taxon>lamiids</taxon>
        <taxon>Solanales</taxon>
        <taxon>Convolvulaceae</taxon>
        <taxon>Cuscuteae</taxon>
        <taxon>Cuscuta</taxon>
        <taxon>Cuscuta subgen. Grammica</taxon>
        <taxon>Cuscuta sect. Cleistogrammica</taxon>
    </lineage>
</organism>
<evidence type="ECO:0000313" key="2">
    <source>
        <dbReference type="EMBL" id="VFQ98623.1"/>
    </source>
</evidence>
<feature type="region of interest" description="Disordered" evidence="1">
    <location>
        <begin position="435"/>
        <end position="482"/>
    </location>
</feature>
<name>A0A484NCL4_9ASTE</name>
<reference evidence="2 3" key="1">
    <citation type="submission" date="2018-04" db="EMBL/GenBank/DDBJ databases">
        <authorList>
            <person name="Vogel A."/>
        </authorList>
    </citation>
    <scope>NUCLEOTIDE SEQUENCE [LARGE SCALE GENOMIC DNA]</scope>
</reference>
<feature type="compositionally biased region" description="Low complexity" evidence="1">
    <location>
        <begin position="342"/>
        <end position="351"/>
    </location>
</feature>
<feature type="region of interest" description="Disordered" evidence="1">
    <location>
        <begin position="314"/>
        <end position="351"/>
    </location>
</feature>
<proteinExistence type="predicted"/>